<dbReference type="OrthoDB" id="248827at2"/>
<keyword evidence="3" id="KW-1185">Reference proteome</keyword>
<dbReference type="AlphaFoldDB" id="A0A517NR31"/>
<dbReference type="GO" id="GO:0004316">
    <property type="term" value="F:3-oxoacyl-[acyl-carrier-protein] reductase (NADPH) activity"/>
    <property type="evidence" value="ECO:0007669"/>
    <property type="project" value="UniProtKB-EC"/>
</dbReference>
<dbReference type="CDD" id="cd05233">
    <property type="entry name" value="SDR_c"/>
    <property type="match status" value="1"/>
</dbReference>
<dbReference type="PRINTS" id="PR00081">
    <property type="entry name" value="GDHRDH"/>
</dbReference>
<dbReference type="SUPFAM" id="SSF51735">
    <property type="entry name" value="NAD(P)-binding Rossmann-fold domains"/>
    <property type="match status" value="1"/>
</dbReference>
<keyword evidence="2" id="KW-0560">Oxidoreductase</keyword>
<dbReference type="Pfam" id="PF13561">
    <property type="entry name" value="adh_short_C2"/>
    <property type="match status" value="1"/>
</dbReference>
<dbReference type="Gene3D" id="3.40.50.720">
    <property type="entry name" value="NAD(P)-binding Rossmann-like Domain"/>
    <property type="match status" value="1"/>
</dbReference>
<dbReference type="InterPro" id="IPR002347">
    <property type="entry name" value="SDR_fam"/>
</dbReference>
<dbReference type="RefSeq" id="WP_145417125.1">
    <property type="nucleotide sequence ID" value="NZ_CP036526.1"/>
</dbReference>
<dbReference type="GO" id="GO:0030497">
    <property type="term" value="P:fatty acid elongation"/>
    <property type="evidence" value="ECO:0007669"/>
    <property type="project" value="TreeGrafter"/>
</dbReference>
<accession>A0A517NR31</accession>
<dbReference type="EC" id="1.1.1.100" evidence="2"/>
<dbReference type="PANTHER" id="PTHR42760:SF40">
    <property type="entry name" value="3-OXOACYL-[ACYL-CARRIER-PROTEIN] REDUCTASE, CHLOROPLASTIC"/>
    <property type="match status" value="1"/>
</dbReference>
<dbReference type="EMBL" id="CP036526">
    <property type="protein sequence ID" value="QDT09587.1"/>
    <property type="molecule type" value="Genomic_DNA"/>
</dbReference>
<sequence>MKSFANTNAVVTGASSGIGQATAIALAKAGAQRVLIHFHRNEDGANETAERVREAGSQAVVHSGDLSDAAQRDALIEFAWKDLSLIHTWVNNAGLDVLTGEIADADFDTKLQRLMAVDVMGTIALSRKVAIRIGSQRLAKPPSMTFIGWDQAPEGMEGDAGQMFGPVKAAVMAFAKSLAQEVAPLIRINTVAPGWIQTKWGESTGEYWDARAKEQALMNRWGSVEDVARAILYLADPANTFATGQTLNVNGGWNRTYQ</sequence>
<dbReference type="InterPro" id="IPR036291">
    <property type="entry name" value="NAD(P)-bd_dom_sf"/>
</dbReference>
<reference evidence="2 3" key="1">
    <citation type="submission" date="2019-02" db="EMBL/GenBank/DDBJ databases">
        <title>Deep-cultivation of Planctomycetes and their phenomic and genomic characterization uncovers novel biology.</title>
        <authorList>
            <person name="Wiegand S."/>
            <person name="Jogler M."/>
            <person name="Boedeker C."/>
            <person name="Pinto D."/>
            <person name="Vollmers J."/>
            <person name="Rivas-Marin E."/>
            <person name="Kohn T."/>
            <person name="Peeters S.H."/>
            <person name="Heuer A."/>
            <person name="Rast P."/>
            <person name="Oberbeckmann S."/>
            <person name="Bunk B."/>
            <person name="Jeske O."/>
            <person name="Meyerdierks A."/>
            <person name="Storesund J.E."/>
            <person name="Kallscheuer N."/>
            <person name="Luecker S."/>
            <person name="Lage O.M."/>
            <person name="Pohl T."/>
            <person name="Merkel B.J."/>
            <person name="Hornburger P."/>
            <person name="Mueller R.-W."/>
            <person name="Bruemmer F."/>
            <person name="Labrenz M."/>
            <person name="Spormann A.M."/>
            <person name="Op den Camp H."/>
            <person name="Overmann J."/>
            <person name="Amann R."/>
            <person name="Jetten M.S.M."/>
            <person name="Mascher T."/>
            <person name="Medema M.H."/>
            <person name="Devos D.P."/>
            <person name="Kaster A.-K."/>
            <person name="Ovreas L."/>
            <person name="Rohde M."/>
            <person name="Galperin M.Y."/>
            <person name="Jogler C."/>
        </authorList>
    </citation>
    <scope>NUCLEOTIDE SEQUENCE [LARGE SCALE GENOMIC DNA]</scope>
    <source>
        <strain evidence="2 3">K23_9</strain>
    </source>
</reference>
<organism evidence="2 3">
    <name type="scientific">Stieleria marina</name>
    <dbReference type="NCBI Taxonomy" id="1930275"/>
    <lineage>
        <taxon>Bacteria</taxon>
        <taxon>Pseudomonadati</taxon>
        <taxon>Planctomycetota</taxon>
        <taxon>Planctomycetia</taxon>
        <taxon>Pirellulales</taxon>
        <taxon>Pirellulaceae</taxon>
        <taxon>Stieleria</taxon>
    </lineage>
</organism>
<protein>
    <submittedName>
        <fullName evidence="2">3-oxoacyl-[acyl-carrier-protein] reductase FabG</fullName>
        <ecNumber evidence="2">1.1.1.100</ecNumber>
    </submittedName>
</protein>
<dbReference type="PANTHER" id="PTHR42760">
    <property type="entry name" value="SHORT-CHAIN DEHYDROGENASES/REDUCTASES FAMILY MEMBER"/>
    <property type="match status" value="1"/>
</dbReference>
<evidence type="ECO:0000256" key="1">
    <source>
        <dbReference type="ARBA" id="ARBA00006484"/>
    </source>
</evidence>
<evidence type="ECO:0000313" key="3">
    <source>
        <dbReference type="Proteomes" id="UP000319817"/>
    </source>
</evidence>
<comment type="similarity">
    <text evidence="1">Belongs to the short-chain dehydrogenases/reductases (SDR) family.</text>
</comment>
<evidence type="ECO:0000313" key="2">
    <source>
        <dbReference type="EMBL" id="QDT09587.1"/>
    </source>
</evidence>
<proteinExistence type="inferred from homology"/>
<dbReference type="Proteomes" id="UP000319817">
    <property type="component" value="Chromosome"/>
</dbReference>
<name>A0A517NR31_9BACT</name>
<gene>
    <name evidence="2" type="primary">fabG_2</name>
    <name evidence="2" type="ORF">K239x_15330</name>
</gene>